<dbReference type="PANTHER" id="PTHR33418">
    <property type="entry name" value="HELICASE-ASSOCIATED"/>
    <property type="match status" value="1"/>
</dbReference>
<gene>
    <name evidence="2" type="ORF">FRACYDRAFT_154376</name>
</gene>
<dbReference type="KEGG" id="fcy:FRACYDRAFT_154376"/>
<dbReference type="Gene3D" id="6.10.140.530">
    <property type="match status" value="1"/>
</dbReference>
<proteinExistence type="predicted"/>
<reference evidence="2 3" key="1">
    <citation type="submission" date="2016-09" db="EMBL/GenBank/DDBJ databases">
        <title>Extensive genetic diversity and differential bi-allelic expression allows diatom success in the polar Southern Ocean.</title>
        <authorList>
            <consortium name="DOE Joint Genome Institute"/>
            <person name="Mock T."/>
            <person name="Otillar R.P."/>
            <person name="Strauss J."/>
            <person name="Dupont C."/>
            <person name="Frickenhaus S."/>
            <person name="Maumus F."/>
            <person name="Mcmullan M."/>
            <person name="Sanges R."/>
            <person name="Schmutz J."/>
            <person name="Toseland A."/>
            <person name="Valas R."/>
            <person name="Veluchamy A."/>
            <person name="Ward B.J."/>
            <person name="Allen A."/>
            <person name="Barry K."/>
            <person name="Falciatore A."/>
            <person name="Ferrante M."/>
            <person name="Fortunato A.E."/>
            <person name="Gloeckner G."/>
            <person name="Gruber A."/>
            <person name="Hipkin R."/>
            <person name="Janech M."/>
            <person name="Kroth P."/>
            <person name="Leese F."/>
            <person name="Lindquist E."/>
            <person name="Lyon B.R."/>
            <person name="Martin J."/>
            <person name="Mayer C."/>
            <person name="Parker M."/>
            <person name="Quesneville H."/>
            <person name="Raymond J."/>
            <person name="Uhlig C."/>
            <person name="Valentin K.U."/>
            <person name="Worden A.Z."/>
            <person name="Armbrust E.V."/>
            <person name="Bowler C."/>
            <person name="Green B."/>
            <person name="Moulton V."/>
            <person name="Van Oosterhout C."/>
            <person name="Grigoriev I."/>
        </authorList>
    </citation>
    <scope>NUCLEOTIDE SEQUENCE [LARGE SCALE GENOMIC DNA]</scope>
    <source>
        <strain evidence="2 3">CCMP1102</strain>
    </source>
</reference>
<dbReference type="PANTHER" id="PTHR33418:SF1">
    <property type="entry name" value="HELICASE-ASSOCIATED DOMAIN-CONTAINING PROTEIN"/>
    <property type="match status" value="1"/>
</dbReference>
<feature type="non-terminal residue" evidence="2">
    <location>
        <position position="86"/>
    </location>
</feature>
<feature type="non-terminal residue" evidence="2">
    <location>
        <position position="1"/>
    </location>
</feature>
<dbReference type="Pfam" id="PF03457">
    <property type="entry name" value="HA"/>
    <property type="match status" value="1"/>
</dbReference>
<evidence type="ECO:0000313" key="2">
    <source>
        <dbReference type="EMBL" id="OEU23680.1"/>
    </source>
</evidence>
<name>A0A1E7FZV4_9STRA</name>
<evidence type="ECO:0000259" key="1">
    <source>
        <dbReference type="Pfam" id="PF03457"/>
    </source>
</evidence>
<dbReference type="InterPro" id="IPR005114">
    <property type="entry name" value="Helicase_assoc"/>
</dbReference>
<sequence length="86" mass="10381">QQRSGVLEKLDFGWKRRLTLENRLAQLADYRKNNGDCNVPCQFEGYNNLGKWADNQRQQHRLYKEDKECSMTKERIRAMEKLGFKW</sequence>
<feature type="domain" description="Helicase-associated" evidence="1">
    <location>
        <begin position="21"/>
        <end position="84"/>
    </location>
</feature>
<evidence type="ECO:0000313" key="3">
    <source>
        <dbReference type="Proteomes" id="UP000095751"/>
    </source>
</evidence>
<dbReference type="Proteomes" id="UP000095751">
    <property type="component" value="Unassembled WGS sequence"/>
</dbReference>
<keyword evidence="3" id="KW-1185">Reference proteome</keyword>
<protein>
    <recommendedName>
        <fullName evidence="1">Helicase-associated domain-containing protein</fullName>
    </recommendedName>
</protein>
<dbReference type="EMBL" id="KV784353">
    <property type="protein sequence ID" value="OEU23680.1"/>
    <property type="molecule type" value="Genomic_DNA"/>
</dbReference>
<accession>A0A1E7FZV4</accession>
<dbReference type="AlphaFoldDB" id="A0A1E7FZV4"/>
<dbReference type="OrthoDB" id="498381at2759"/>
<organism evidence="2 3">
    <name type="scientific">Fragilariopsis cylindrus CCMP1102</name>
    <dbReference type="NCBI Taxonomy" id="635003"/>
    <lineage>
        <taxon>Eukaryota</taxon>
        <taxon>Sar</taxon>
        <taxon>Stramenopiles</taxon>
        <taxon>Ochrophyta</taxon>
        <taxon>Bacillariophyta</taxon>
        <taxon>Bacillariophyceae</taxon>
        <taxon>Bacillariophycidae</taxon>
        <taxon>Bacillariales</taxon>
        <taxon>Bacillariaceae</taxon>
        <taxon>Fragilariopsis</taxon>
    </lineage>
</organism>
<dbReference type="InParanoid" id="A0A1E7FZV4"/>